<dbReference type="InterPro" id="IPR036812">
    <property type="entry name" value="NAD(P)_OxRdtase_dom_sf"/>
</dbReference>
<dbReference type="SUPFAM" id="SSF51430">
    <property type="entry name" value="NAD(P)-linked oxidoreductase"/>
    <property type="match status" value="1"/>
</dbReference>
<dbReference type="InterPro" id="IPR018170">
    <property type="entry name" value="Aldo/ket_reductase_CS"/>
</dbReference>
<name>A0A914YHQ2_9BILA</name>
<dbReference type="PROSITE" id="PS00798">
    <property type="entry name" value="ALDOKETO_REDUCTASE_1"/>
    <property type="match status" value="1"/>
</dbReference>
<dbReference type="PRINTS" id="PR00069">
    <property type="entry name" value="ALDKETRDTASE"/>
</dbReference>
<dbReference type="PANTHER" id="PTHR11732">
    <property type="entry name" value="ALDO/KETO REDUCTASE"/>
    <property type="match status" value="1"/>
</dbReference>
<evidence type="ECO:0000313" key="2">
    <source>
        <dbReference type="Proteomes" id="UP000887577"/>
    </source>
</evidence>
<reference evidence="3" key="1">
    <citation type="submission" date="2022-11" db="UniProtKB">
        <authorList>
            <consortium name="WormBaseParasite"/>
        </authorList>
    </citation>
    <scope>IDENTIFICATION</scope>
</reference>
<dbReference type="AlphaFoldDB" id="A0A914YHQ2"/>
<accession>A0A914YHQ2</accession>
<dbReference type="Pfam" id="PF00248">
    <property type="entry name" value="Aldo_ket_red"/>
    <property type="match status" value="1"/>
</dbReference>
<dbReference type="InterPro" id="IPR020471">
    <property type="entry name" value="AKR"/>
</dbReference>
<dbReference type="WBParaSite" id="PSU_v2.g18849.t1">
    <property type="protein sequence ID" value="PSU_v2.g18849.t1"/>
    <property type="gene ID" value="PSU_v2.g18849"/>
</dbReference>
<dbReference type="GO" id="GO:0016491">
    <property type="term" value="F:oxidoreductase activity"/>
    <property type="evidence" value="ECO:0007669"/>
    <property type="project" value="InterPro"/>
</dbReference>
<evidence type="ECO:0000259" key="1">
    <source>
        <dbReference type="Pfam" id="PF00248"/>
    </source>
</evidence>
<feature type="domain" description="NADP-dependent oxidoreductase" evidence="1">
    <location>
        <begin position="18"/>
        <end position="114"/>
    </location>
</feature>
<dbReference type="Proteomes" id="UP000887577">
    <property type="component" value="Unplaced"/>
</dbReference>
<protein>
    <submittedName>
        <fullName evidence="3">NADP-dependent oxidoreductase domain-containing protein</fullName>
    </submittedName>
</protein>
<dbReference type="InterPro" id="IPR023210">
    <property type="entry name" value="NADP_OxRdtase_dom"/>
</dbReference>
<sequence length="127" mass="13984">MSTAYVELSNGVKMPLFGLGTWQSGPGEVAKALKMALTLGYRLIDTAAAYGNEAEIGAVLKEFISSGKIKREELFVTTKLFWAFNRAEDVEPQLKASLEKLGLDYIDLYLIHMPVAFDASILILILL</sequence>
<organism evidence="2 3">
    <name type="scientific">Panagrolaimus superbus</name>
    <dbReference type="NCBI Taxonomy" id="310955"/>
    <lineage>
        <taxon>Eukaryota</taxon>
        <taxon>Metazoa</taxon>
        <taxon>Ecdysozoa</taxon>
        <taxon>Nematoda</taxon>
        <taxon>Chromadorea</taxon>
        <taxon>Rhabditida</taxon>
        <taxon>Tylenchina</taxon>
        <taxon>Panagrolaimomorpha</taxon>
        <taxon>Panagrolaimoidea</taxon>
        <taxon>Panagrolaimidae</taxon>
        <taxon>Panagrolaimus</taxon>
    </lineage>
</organism>
<keyword evidence="2" id="KW-1185">Reference proteome</keyword>
<dbReference type="Gene3D" id="3.20.20.100">
    <property type="entry name" value="NADP-dependent oxidoreductase domain"/>
    <property type="match status" value="1"/>
</dbReference>
<evidence type="ECO:0000313" key="3">
    <source>
        <dbReference type="WBParaSite" id="PSU_v2.g18849.t1"/>
    </source>
</evidence>
<proteinExistence type="predicted"/>